<dbReference type="AlphaFoldDB" id="A0A017TBV7"/>
<dbReference type="Proteomes" id="UP000019678">
    <property type="component" value="Unassembled WGS sequence"/>
</dbReference>
<sequence length="150" mass="15797">MGVLALMATLATSCRKSSGEATHTEAGADAGADAGDDGGAAAPLPPGAKACGHPAATPSQVVTAFLEASKARDLQGMLSCFKPQHRQRMAGREARLEELTVLSFTLGQETIDGESAEVQATVQRYDGRGGIEHKRDPIRLEREGGAWYFR</sequence>
<evidence type="ECO:0000313" key="2">
    <source>
        <dbReference type="EMBL" id="EYF06729.1"/>
    </source>
</evidence>
<dbReference type="EMBL" id="ASRX01000014">
    <property type="protein sequence ID" value="EYF06729.1"/>
    <property type="molecule type" value="Genomic_DNA"/>
</dbReference>
<comment type="caution">
    <text evidence="2">The sequence shown here is derived from an EMBL/GenBank/DDBJ whole genome shotgun (WGS) entry which is preliminary data.</text>
</comment>
<organism evidence="2 3">
    <name type="scientific">Chondromyces apiculatus DSM 436</name>
    <dbReference type="NCBI Taxonomy" id="1192034"/>
    <lineage>
        <taxon>Bacteria</taxon>
        <taxon>Pseudomonadati</taxon>
        <taxon>Myxococcota</taxon>
        <taxon>Polyangia</taxon>
        <taxon>Polyangiales</taxon>
        <taxon>Polyangiaceae</taxon>
        <taxon>Chondromyces</taxon>
    </lineage>
</organism>
<keyword evidence="3" id="KW-1185">Reference proteome</keyword>
<name>A0A017TBV7_9BACT</name>
<protein>
    <submittedName>
        <fullName evidence="2">Uncharacterized protein</fullName>
    </submittedName>
</protein>
<feature type="region of interest" description="Disordered" evidence="1">
    <location>
        <begin position="18"/>
        <end position="56"/>
    </location>
</feature>
<reference evidence="2 3" key="1">
    <citation type="submission" date="2013-05" db="EMBL/GenBank/DDBJ databases">
        <title>Genome assembly of Chondromyces apiculatus DSM 436.</title>
        <authorList>
            <person name="Sharma G."/>
            <person name="Khatri I."/>
            <person name="Kaur C."/>
            <person name="Mayilraj S."/>
            <person name="Subramanian S."/>
        </authorList>
    </citation>
    <scope>NUCLEOTIDE SEQUENCE [LARGE SCALE GENOMIC DNA]</scope>
    <source>
        <strain evidence="2 3">DSM 436</strain>
    </source>
</reference>
<accession>A0A017TBV7</accession>
<evidence type="ECO:0000256" key="1">
    <source>
        <dbReference type="SAM" id="MobiDB-lite"/>
    </source>
</evidence>
<evidence type="ECO:0000313" key="3">
    <source>
        <dbReference type="Proteomes" id="UP000019678"/>
    </source>
</evidence>
<proteinExistence type="predicted"/>
<gene>
    <name evidence="2" type="ORF">CAP_1426</name>
</gene>